<protein>
    <submittedName>
        <fullName evidence="2">Unannotated protein</fullName>
    </submittedName>
</protein>
<feature type="region of interest" description="Disordered" evidence="1">
    <location>
        <begin position="1"/>
        <end position="26"/>
    </location>
</feature>
<sequence length="303" mass="31368">MTGRGWAPYRGGVSANKGATPPDGGDRVADAVNSAISQGLELISAVRARRRANPSPASETRELERVHRAAVVQYESAVRAHRSRLWRARAKVMPMATTSAVTGTLAVVTVVSVATVPPLAVALAAVSGVTALSAYRSRQLSHNPPPEPTAILPAPPPPTLRTGSRGEAETRRLLRIRNQLSGLIPAVAHLHPEAGAELARADSEAGPALNALVYRLSVLDHIERALPSSAASRQAAQSADSVARRLAVGVDAYDLLVAAAAALLAAPDIGRSSDDVLGPAIDALAAYAHGLTVSADTFSTDVN</sequence>
<reference evidence="2" key="1">
    <citation type="submission" date="2020-05" db="EMBL/GenBank/DDBJ databases">
        <authorList>
            <person name="Chiriac C."/>
            <person name="Salcher M."/>
            <person name="Ghai R."/>
            <person name="Kavagutti S V."/>
        </authorList>
    </citation>
    <scope>NUCLEOTIDE SEQUENCE</scope>
</reference>
<feature type="region of interest" description="Disordered" evidence="1">
    <location>
        <begin position="139"/>
        <end position="167"/>
    </location>
</feature>
<name>A0A6J7P6X2_9ZZZZ</name>
<dbReference type="Pfam" id="PF25587">
    <property type="entry name" value="Rv2743c"/>
    <property type="match status" value="1"/>
</dbReference>
<dbReference type="InterPro" id="IPR057952">
    <property type="entry name" value="Rv2743c-like"/>
</dbReference>
<feature type="compositionally biased region" description="Pro residues" evidence="1">
    <location>
        <begin position="143"/>
        <end position="159"/>
    </location>
</feature>
<accession>A0A6J7P6X2</accession>
<dbReference type="AlphaFoldDB" id="A0A6J7P6X2"/>
<organism evidence="2">
    <name type="scientific">freshwater metagenome</name>
    <dbReference type="NCBI Taxonomy" id="449393"/>
    <lineage>
        <taxon>unclassified sequences</taxon>
        <taxon>metagenomes</taxon>
        <taxon>ecological metagenomes</taxon>
    </lineage>
</organism>
<gene>
    <name evidence="2" type="ORF">UFOPK3992_00621</name>
</gene>
<evidence type="ECO:0000313" key="2">
    <source>
        <dbReference type="EMBL" id="CAB5000708.1"/>
    </source>
</evidence>
<evidence type="ECO:0000256" key="1">
    <source>
        <dbReference type="SAM" id="MobiDB-lite"/>
    </source>
</evidence>
<proteinExistence type="predicted"/>
<dbReference type="EMBL" id="CAFBOZ010000070">
    <property type="protein sequence ID" value="CAB5000708.1"/>
    <property type="molecule type" value="Genomic_DNA"/>
</dbReference>